<organism evidence="1 2">
    <name type="scientific">Serratia symbiotica str. Tucson</name>
    <dbReference type="NCBI Taxonomy" id="914128"/>
    <lineage>
        <taxon>Bacteria</taxon>
        <taxon>Pseudomonadati</taxon>
        <taxon>Pseudomonadota</taxon>
        <taxon>Gammaproteobacteria</taxon>
        <taxon>Enterobacterales</taxon>
        <taxon>Yersiniaceae</taxon>
        <taxon>Serratia</taxon>
        <taxon>Serratia symbiotica</taxon>
    </lineage>
</organism>
<protein>
    <submittedName>
        <fullName evidence="1">Uncharacterized protein</fullName>
    </submittedName>
</protein>
<dbReference type="EMBL" id="GL636117">
    <property type="protein sequence ID" value="EFW12165.1"/>
    <property type="molecule type" value="Genomic_DNA"/>
</dbReference>
<sequence length="120" mass="14293">MKRTVLQSSNQRLLIDYRATVQITMRDAKTLFGLYMGATRVLQHWHVRANMYRLCQRQADDYVQLSTSDTPGEDFHFCEITGFNRHEHCPRLTQRDHIQRRVHTIDSVVIMIYSARRRLT</sequence>
<evidence type="ECO:0000313" key="1">
    <source>
        <dbReference type="EMBL" id="EFW12165.1"/>
    </source>
</evidence>
<gene>
    <name evidence="1" type="ORF">SSYM_1838</name>
</gene>
<dbReference type="AlphaFoldDB" id="E9CMT8"/>
<reference evidence="2" key="1">
    <citation type="journal article" date="2011" name="Genome Biol. Evol.">
        <title>Massive genomic decay in Serratia symbiotica, a recently evolved symbiont of aphids.</title>
        <authorList>
            <person name="Burke G.R."/>
            <person name="Moran N.A."/>
        </authorList>
    </citation>
    <scope>NUCLEOTIDE SEQUENCE [LARGE SCALE GENOMIC DNA]</scope>
    <source>
        <strain evidence="2">Tucson</strain>
    </source>
</reference>
<proteinExistence type="predicted"/>
<dbReference type="Proteomes" id="UP000013568">
    <property type="component" value="Unassembled WGS sequence"/>
</dbReference>
<evidence type="ECO:0000313" key="2">
    <source>
        <dbReference type="Proteomes" id="UP000013568"/>
    </source>
</evidence>
<accession>E9CMT8</accession>
<dbReference type="HOGENOM" id="CLU_2048140_0_0_6"/>
<keyword evidence="2" id="KW-1185">Reference proteome</keyword>
<name>E9CMT8_9GAMM</name>